<evidence type="ECO:0000313" key="2">
    <source>
        <dbReference type="Proteomes" id="UP000001107"/>
    </source>
</evidence>
<dbReference type="GeneID" id="5324693"/>
<keyword evidence="2" id="KW-1185">Reference proteome</keyword>
<dbReference type="Proteomes" id="UP000001107">
    <property type="component" value="Chromosome"/>
</dbReference>
<organism evidence="1 2">
    <name type="scientific">Methanococcus vannielii (strain ATCC 35089 / DSM 1224 / JCM 13029 / OCM 148 / SB)</name>
    <dbReference type="NCBI Taxonomy" id="406327"/>
    <lineage>
        <taxon>Archaea</taxon>
        <taxon>Methanobacteriati</taxon>
        <taxon>Methanobacteriota</taxon>
        <taxon>Methanomada group</taxon>
        <taxon>Methanococci</taxon>
        <taxon>Methanococcales</taxon>
        <taxon>Methanococcaceae</taxon>
        <taxon>Methanococcus</taxon>
    </lineage>
</organism>
<evidence type="ECO:0000313" key="1">
    <source>
        <dbReference type="EMBL" id="ABR54030.1"/>
    </source>
</evidence>
<protein>
    <submittedName>
        <fullName evidence="1">Uncharacterized protein</fullName>
    </submittedName>
</protein>
<sequence length="87" mass="9898">MVDSVKYTVHIDYNKNLVSIHSTNCLDYVNSKKNGFNESLWLGPFETFEEACIISENHTEHLGCCKKCISIAVQDIICFKGLKLKNN</sequence>
<dbReference type="STRING" id="406327.Mevan_0118"/>
<dbReference type="KEGG" id="mvn:Mevan_0118"/>
<reference evidence="1" key="1">
    <citation type="submission" date="2007-06" db="EMBL/GenBank/DDBJ databases">
        <title>Complete sequence of Methanococcus vannielii SB.</title>
        <authorList>
            <consortium name="US DOE Joint Genome Institute"/>
            <person name="Copeland A."/>
            <person name="Lucas S."/>
            <person name="Lapidus A."/>
            <person name="Barry K."/>
            <person name="Glavina del Rio T."/>
            <person name="Dalin E."/>
            <person name="Tice H."/>
            <person name="Pitluck S."/>
            <person name="Chain P."/>
            <person name="Malfatti S."/>
            <person name="Shin M."/>
            <person name="Vergez L."/>
            <person name="Schmutz J."/>
            <person name="Larimer F."/>
            <person name="Land M."/>
            <person name="Hauser L."/>
            <person name="Kyrpides N."/>
            <person name="Anderson I."/>
            <person name="Sieprawska-Lupa M."/>
            <person name="Whitman W.B."/>
            <person name="Richardson P."/>
        </authorList>
    </citation>
    <scope>NUCLEOTIDE SEQUENCE [LARGE SCALE GENOMIC DNA]</scope>
    <source>
        <strain evidence="1">SB</strain>
    </source>
</reference>
<proteinExistence type="predicted"/>
<dbReference type="RefSeq" id="WP_011971934.1">
    <property type="nucleotide sequence ID" value="NC_009634.1"/>
</dbReference>
<name>A6UNF8_METVS</name>
<gene>
    <name evidence="1" type="ordered locus">Mevan_0118</name>
</gene>
<dbReference type="HOGENOM" id="CLU_2476091_0_0_2"/>
<dbReference type="AlphaFoldDB" id="A6UNF8"/>
<accession>A6UNF8</accession>
<dbReference type="EMBL" id="CP000742">
    <property type="protein sequence ID" value="ABR54030.1"/>
    <property type="molecule type" value="Genomic_DNA"/>
</dbReference>